<evidence type="ECO:0000256" key="3">
    <source>
        <dbReference type="SAM" id="MobiDB-lite"/>
    </source>
</evidence>
<dbReference type="GO" id="GO:0008270">
    <property type="term" value="F:zinc ion binding"/>
    <property type="evidence" value="ECO:0007669"/>
    <property type="project" value="UniProtKB-UniRule"/>
</dbReference>
<dbReference type="Pfam" id="PF00096">
    <property type="entry name" value="zf-C2H2"/>
    <property type="match status" value="2"/>
</dbReference>
<feature type="compositionally biased region" description="Polar residues" evidence="3">
    <location>
        <begin position="672"/>
        <end position="686"/>
    </location>
</feature>
<organism evidence="6 7">
    <name type="scientific">Parnassius apollo</name>
    <name type="common">Apollo butterfly</name>
    <name type="synonym">Papilio apollo</name>
    <dbReference type="NCBI Taxonomy" id="110799"/>
    <lineage>
        <taxon>Eukaryota</taxon>
        <taxon>Metazoa</taxon>
        <taxon>Ecdysozoa</taxon>
        <taxon>Arthropoda</taxon>
        <taxon>Hexapoda</taxon>
        <taxon>Insecta</taxon>
        <taxon>Pterygota</taxon>
        <taxon>Neoptera</taxon>
        <taxon>Endopterygota</taxon>
        <taxon>Lepidoptera</taxon>
        <taxon>Glossata</taxon>
        <taxon>Ditrysia</taxon>
        <taxon>Papilionoidea</taxon>
        <taxon>Papilionidae</taxon>
        <taxon>Parnassiinae</taxon>
        <taxon>Parnassini</taxon>
        <taxon>Parnassius</taxon>
        <taxon>Parnassius</taxon>
    </lineage>
</organism>
<dbReference type="InterPro" id="IPR012934">
    <property type="entry name" value="Znf_AD"/>
</dbReference>
<evidence type="ECO:0000313" key="6">
    <source>
        <dbReference type="EMBL" id="CAG5018245.1"/>
    </source>
</evidence>
<dbReference type="GO" id="GO:0005634">
    <property type="term" value="C:nucleus"/>
    <property type="evidence" value="ECO:0007669"/>
    <property type="project" value="InterPro"/>
</dbReference>
<evidence type="ECO:0000259" key="4">
    <source>
        <dbReference type="PROSITE" id="PS50157"/>
    </source>
</evidence>
<sequence>MVEVDPKLFVTCRLCLDHMGVYQIVPNVQQQIKFCYDIEVDPFDGLPQLICKTCECILSKYIALKTTYIDKQKTLREKLERNVATSLGTEIQPEQETVSSTQQLASEVKDRKGRKEITFYSASSDKSDTDTSIKLKNKRIKSYKRIKKPPRDKWENNYNKRFICRFCNKSYKSRSGMIRHINTHSSLLFKYQTCINSHCSVKLNKVDVKPNICDSERIVVHNWNKLIKSEDRFFYTLFKPKQQLVSKDSQNLEVLKGEESLSSAESSDNEPIFKVKKKRRRLLSRSSNETVVLEKNNIKDSAKRDVEIPSEQVIAPVSSSLEQNDAECINIDDSSDTASCKSSNTEKNETNMDLLLSIRDGDYKTIQNIISVCYKKFLIRLESAKGHESTEIPCNIIQKPVRKIDSSIKHKVLSIGRKVINNAGFNCTGLLRYLEHQNLDIVWIPSLLTHSSHVRIMMKLKNCEENNASDYGWEILKNVELNNDSERSSAGTVNDKLTTEILNPSTDKATMNIRANNSGLITESQLNTTEVLPDQIISTDQKITDERDCLLKKLLNVNHVPLPKQILNASPVANPKQLPKKSNTNENQNKFLNQKQNLIITAPGDESVLVDRVEDSNEHLLMPVITSTVSLAIGTSGVTEEQKSNDENVDLISPTVSNCQMPEECRGKKNGVSKNESDTVNCEDQQDSIKNTPRIKVKPVSELMSDKALNNMHKQQAEQSSNIINPNQKSGITHQNRENVVYMGDIAAPQLSISNNQDLQNSVQYTTSGAAGESTSASAESNNGEYVLMDSVDLPFTRTDSPFRYFKNLLHVHNITLLDGNETLSSDFVCLLKFKLAFQRESNAPPVVLCLALFNSKRKFCLKLNDAEKKVVDISKLSANWQWEILKATSLGTEIQPAQETVRSSASEVKDRKGRKKITFCSTSLDKSDTDTSIKLKNKRIKSYKRIKKPPPDKWENNYNKRFICRFCNKSYKTESGMIRHINTHSSLLLKYQTCINSHCSVKLNKVDVKPNICDSERIVVHNWNKLIKSEDRFFYTLFKPKQQLVSKDSQNLTLEVLKGEESLSSAESSDNEPIFKVKKKRRRLLSRSSNETVVLEKNKDSAKVNVELPSKEIIAPLSSLEQNNAECFNIDHSSDITSYNIINPAKNEKNLEFLISLWDGDYKTIQNIISVCYKKYLITLESSEIPCNIIQKPAHKIDPSIEQKVLSIGRKVITNSDFNCTGLLRYLEYLNLEIVWIPALLTHSSHVRIMMKLKNCEENNASDLGWEVLQKVQLNNDFERNGSGTVNDQLTSENLNQSTDKAITNIKANENELIAKSLLNTTEVLTDQTNNTDSITDDKGFLLKKRLNVKYVPFPKQLLNASPVANPKQLPKNSNTNENQNKILNQKQNLIITAPGYECVLVDRVEDSNEHLLMPVITSTVSLAIGTSGVTEEQKSNDENALLSPTVSNCKMPEECRGKKIGVNKTDGDTANCEDQQDYIKNIPRIKVKPVSELMSDIALNNMHKQQAKQSSNIINQNQKNSMSYQNTENVVYMSDIVTPQLINSSNQDVKTSVQYTTSAATAEESTSSFAESNNRKYVLMDSVDLSYIGTDSPFQYFKYLLHIHNITLLDANEKMSFDFVCLLEFNLVFRQASHVPVLLSLALYNSERKFCLKIIDGNEKEIDISKVSKNWQSEILKGYRNEITRLMQNAENVRQEVNEVFLCLSKSIKFQKLS</sequence>
<keyword evidence="2" id="KW-0862">Zinc</keyword>
<comment type="caution">
    <text evidence="6">The sequence shown here is derived from an EMBL/GenBank/DDBJ whole genome shotgun (WGS) entry which is preliminary data.</text>
</comment>
<accession>A0A8S3XFQ8</accession>
<feature type="domain" description="ZAD" evidence="5">
    <location>
        <begin position="10"/>
        <end position="78"/>
    </location>
</feature>
<dbReference type="SMART" id="SM00868">
    <property type="entry name" value="zf-AD"/>
    <property type="match status" value="1"/>
</dbReference>
<dbReference type="PROSITE" id="PS50157">
    <property type="entry name" value="ZINC_FINGER_C2H2_2"/>
    <property type="match status" value="2"/>
</dbReference>
<dbReference type="InterPro" id="IPR013087">
    <property type="entry name" value="Znf_C2H2_type"/>
</dbReference>
<dbReference type="PROSITE" id="PS51915">
    <property type="entry name" value="ZAD"/>
    <property type="match status" value="1"/>
</dbReference>
<feature type="domain" description="C2H2-type" evidence="4">
    <location>
        <begin position="963"/>
        <end position="986"/>
    </location>
</feature>
<proteinExistence type="predicted"/>
<evidence type="ECO:0000256" key="1">
    <source>
        <dbReference type="PROSITE-ProRule" id="PRU00042"/>
    </source>
</evidence>
<feature type="region of interest" description="Disordered" evidence="3">
    <location>
        <begin position="667"/>
        <end position="686"/>
    </location>
</feature>
<feature type="domain" description="C2H2-type" evidence="4">
    <location>
        <begin position="162"/>
        <end position="185"/>
    </location>
</feature>
<feature type="binding site" evidence="2">
    <location>
        <position position="15"/>
    </location>
    <ligand>
        <name>Zn(2+)</name>
        <dbReference type="ChEBI" id="CHEBI:29105"/>
    </ligand>
</feature>
<feature type="binding site" evidence="2">
    <location>
        <position position="12"/>
    </location>
    <ligand>
        <name>Zn(2+)</name>
        <dbReference type="ChEBI" id="CHEBI:29105"/>
    </ligand>
</feature>
<gene>
    <name evidence="6" type="ORF">PAPOLLO_LOCUS16840</name>
</gene>
<dbReference type="PROSITE" id="PS00028">
    <property type="entry name" value="ZINC_FINGER_C2H2_1"/>
    <property type="match status" value="2"/>
</dbReference>
<feature type="binding site" evidence="2">
    <location>
        <position position="54"/>
    </location>
    <ligand>
        <name>Zn(2+)</name>
        <dbReference type="ChEBI" id="CHEBI:29105"/>
    </ligand>
</feature>
<evidence type="ECO:0000256" key="2">
    <source>
        <dbReference type="PROSITE-ProRule" id="PRU01263"/>
    </source>
</evidence>
<keyword evidence="7" id="KW-1185">Reference proteome</keyword>
<reference evidence="6" key="1">
    <citation type="submission" date="2021-04" db="EMBL/GenBank/DDBJ databases">
        <authorList>
            <person name="Tunstrom K."/>
        </authorList>
    </citation>
    <scope>NUCLEOTIDE SEQUENCE</scope>
</reference>
<dbReference type="OrthoDB" id="7764603at2759"/>
<dbReference type="EMBL" id="CAJQZP010001125">
    <property type="protein sequence ID" value="CAG5018245.1"/>
    <property type="molecule type" value="Genomic_DNA"/>
</dbReference>
<keyword evidence="1" id="KW-0863">Zinc-finger</keyword>
<dbReference type="SMART" id="SM00355">
    <property type="entry name" value="ZnF_C2H2"/>
    <property type="match status" value="2"/>
</dbReference>
<name>A0A8S3XFQ8_PARAO</name>
<evidence type="ECO:0000259" key="5">
    <source>
        <dbReference type="PROSITE" id="PS51915"/>
    </source>
</evidence>
<keyword evidence="2" id="KW-0479">Metal-binding</keyword>
<evidence type="ECO:0000313" key="7">
    <source>
        <dbReference type="Proteomes" id="UP000691718"/>
    </source>
</evidence>
<protein>
    <submittedName>
        <fullName evidence="6">(apollo) hypothetical protein</fullName>
    </submittedName>
</protein>
<dbReference type="Proteomes" id="UP000691718">
    <property type="component" value="Unassembled WGS sequence"/>
</dbReference>
<feature type="binding site" evidence="2">
    <location>
        <position position="51"/>
    </location>
    <ligand>
        <name>Zn(2+)</name>
        <dbReference type="ChEBI" id="CHEBI:29105"/>
    </ligand>
</feature>